<evidence type="ECO:0000256" key="1">
    <source>
        <dbReference type="ARBA" id="ARBA00009437"/>
    </source>
</evidence>
<dbReference type="EMBL" id="APNK01000031">
    <property type="protein sequence ID" value="KEZ76365.1"/>
    <property type="molecule type" value="Genomic_DNA"/>
</dbReference>
<dbReference type="AlphaFoldDB" id="A0A084II31"/>
<keyword evidence="7" id="KW-1185">Reference proteome</keyword>
<dbReference type="Gene3D" id="3.40.190.10">
    <property type="entry name" value="Periplasmic binding protein-like II"/>
    <property type="match status" value="2"/>
</dbReference>
<dbReference type="Pfam" id="PF00126">
    <property type="entry name" value="HTH_1"/>
    <property type="match status" value="1"/>
</dbReference>
<dbReference type="Gene3D" id="1.10.10.10">
    <property type="entry name" value="Winged helix-like DNA-binding domain superfamily/Winged helix DNA-binding domain"/>
    <property type="match status" value="1"/>
</dbReference>
<keyword evidence="3" id="KW-0238">DNA-binding</keyword>
<dbReference type="InterPro" id="IPR005119">
    <property type="entry name" value="LysR_subst-bd"/>
</dbReference>
<dbReference type="InterPro" id="IPR000847">
    <property type="entry name" value="LysR_HTH_N"/>
</dbReference>
<dbReference type="FunFam" id="1.10.10.10:FF:000001">
    <property type="entry name" value="LysR family transcriptional regulator"/>
    <property type="match status" value="1"/>
</dbReference>
<dbReference type="GO" id="GO:0010628">
    <property type="term" value="P:positive regulation of gene expression"/>
    <property type="evidence" value="ECO:0007669"/>
    <property type="project" value="TreeGrafter"/>
</dbReference>
<dbReference type="STRING" id="1304275.C41B8_15165"/>
<organism evidence="6 7">
    <name type="scientific">Salinisphaera hydrothermalis (strain C41B8)</name>
    <dbReference type="NCBI Taxonomy" id="1304275"/>
    <lineage>
        <taxon>Bacteria</taxon>
        <taxon>Pseudomonadati</taxon>
        <taxon>Pseudomonadota</taxon>
        <taxon>Gammaproteobacteria</taxon>
        <taxon>Salinisphaerales</taxon>
        <taxon>Salinisphaeraceae</taxon>
        <taxon>Salinisphaera</taxon>
    </lineage>
</organism>
<accession>A0A084II31</accession>
<dbReference type="OrthoDB" id="9771171at2"/>
<keyword evidence="4" id="KW-0804">Transcription</keyword>
<dbReference type="SUPFAM" id="SSF46785">
    <property type="entry name" value="Winged helix' DNA-binding domain"/>
    <property type="match status" value="1"/>
</dbReference>
<comment type="similarity">
    <text evidence="1">Belongs to the LysR transcriptional regulatory family.</text>
</comment>
<feature type="domain" description="HTH lysR-type" evidence="5">
    <location>
        <begin position="1"/>
        <end position="58"/>
    </location>
</feature>
<name>A0A084II31_SALHC</name>
<evidence type="ECO:0000313" key="6">
    <source>
        <dbReference type="EMBL" id="KEZ76365.1"/>
    </source>
</evidence>
<reference evidence="6 7" key="1">
    <citation type="submission" date="2013-03" db="EMBL/GenBank/DDBJ databases">
        <title>Salinisphaera hydrothermalis C41B8 Genome Sequencing.</title>
        <authorList>
            <person name="Li C."/>
            <person name="Lai Q."/>
            <person name="Shao Z."/>
        </authorList>
    </citation>
    <scope>NUCLEOTIDE SEQUENCE [LARGE SCALE GENOMIC DNA]</scope>
    <source>
        <strain evidence="6 7">C41B8</strain>
    </source>
</reference>
<dbReference type="InterPro" id="IPR036388">
    <property type="entry name" value="WH-like_DNA-bd_sf"/>
</dbReference>
<dbReference type="PANTHER" id="PTHR30427">
    <property type="entry name" value="TRANSCRIPTIONAL ACTIVATOR PROTEIN LYSR"/>
    <property type="match status" value="1"/>
</dbReference>
<dbReference type="GO" id="GO:0003700">
    <property type="term" value="F:DNA-binding transcription factor activity"/>
    <property type="evidence" value="ECO:0007669"/>
    <property type="project" value="InterPro"/>
</dbReference>
<keyword evidence="2" id="KW-0805">Transcription regulation</keyword>
<dbReference type="PRINTS" id="PR00039">
    <property type="entry name" value="HTHLYSR"/>
</dbReference>
<comment type="caution">
    <text evidence="6">The sequence shown here is derived from an EMBL/GenBank/DDBJ whole genome shotgun (WGS) entry which is preliminary data.</text>
</comment>
<dbReference type="Pfam" id="PF03466">
    <property type="entry name" value="LysR_substrate"/>
    <property type="match status" value="1"/>
</dbReference>
<dbReference type="PROSITE" id="PS50931">
    <property type="entry name" value="HTH_LYSR"/>
    <property type="match status" value="1"/>
</dbReference>
<evidence type="ECO:0000313" key="7">
    <source>
        <dbReference type="Proteomes" id="UP000028302"/>
    </source>
</evidence>
<protein>
    <submittedName>
        <fullName evidence="6">LysR family transcriptional regulator</fullName>
    </submittedName>
</protein>
<dbReference type="eggNOG" id="COG0583">
    <property type="taxonomic scope" value="Bacteria"/>
</dbReference>
<proteinExistence type="inferred from homology"/>
<gene>
    <name evidence="6" type="ORF">C41B8_15165</name>
</gene>
<dbReference type="Proteomes" id="UP000028302">
    <property type="component" value="Unassembled WGS sequence"/>
</dbReference>
<dbReference type="InterPro" id="IPR036390">
    <property type="entry name" value="WH_DNA-bd_sf"/>
</dbReference>
<dbReference type="PANTHER" id="PTHR30427:SF1">
    <property type="entry name" value="TRANSCRIPTIONAL ACTIVATOR PROTEIN LYSR"/>
    <property type="match status" value="1"/>
</dbReference>
<evidence type="ECO:0000256" key="3">
    <source>
        <dbReference type="ARBA" id="ARBA00023125"/>
    </source>
</evidence>
<dbReference type="SUPFAM" id="SSF53850">
    <property type="entry name" value="Periplasmic binding protein-like II"/>
    <property type="match status" value="1"/>
</dbReference>
<evidence type="ECO:0000256" key="2">
    <source>
        <dbReference type="ARBA" id="ARBA00023015"/>
    </source>
</evidence>
<sequence length="311" mass="34392">MNIKALRLFRQTVIRGSLGAAAEAMNTSQPAASRLIAQLEHELRLTLFERSGRRLMLTEDGQQFFREAEHIVSGLDEIPAIADTIRDKARRRFRVMSAARIAQGLVAPALTRMRTEHPEIAMQIDLYSRTELEKRLGVGVYDLGVISLPVSTSLLDIRSVELVRVRAEAMMHADHPLAAKEEITAHDLAGEPLLGLNPGQIWRDHVDLFLKAGGVDSEHIVQTSSSLIACQMARDGAGIAIFDRLCAPAIDMRGAVMRPLAPERWLSFGYVYSERDGPSAETELLVATMRDVVEAMRARGPSYRASIVLSE</sequence>
<evidence type="ECO:0000256" key="4">
    <source>
        <dbReference type="ARBA" id="ARBA00023163"/>
    </source>
</evidence>
<dbReference type="RefSeq" id="WP_037340108.1">
    <property type="nucleotide sequence ID" value="NZ_APNK01000031.1"/>
</dbReference>
<evidence type="ECO:0000259" key="5">
    <source>
        <dbReference type="PROSITE" id="PS50931"/>
    </source>
</evidence>
<dbReference type="GO" id="GO:0043565">
    <property type="term" value="F:sequence-specific DNA binding"/>
    <property type="evidence" value="ECO:0007669"/>
    <property type="project" value="TreeGrafter"/>
</dbReference>